<feature type="compositionally biased region" description="Polar residues" evidence="1">
    <location>
        <begin position="11"/>
        <end position="22"/>
    </location>
</feature>
<dbReference type="RefSeq" id="XP_006962903.1">
    <property type="nucleotide sequence ID" value="XM_006962841.1"/>
</dbReference>
<organism evidence="3">
    <name type="scientific">Hypocrea jecorina (strain QM6a)</name>
    <name type="common">Trichoderma reesei</name>
    <dbReference type="NCBI Taxonomy" id="431241"/>
    <lineage>
        <taxon>Eukaryota</taxon>
        <taxon>Fungi</taxon>
        <taxon>Dikarya</taxon>
        <taxon>Ascomycota</taxon>
        <taxon>Pezizomycotina</taxon>
        <taxon>Sordariomycetes</taxon>
        <taxon>Hypocreomycetidae</taxon>
        <taxon>Hypocreales</taxon>
        <taxon>Hypocreaceae</taxon>
        <taxon>Trichoderma</taxon>
    </lineage>
</organism>
<dbReference type="HOGENOM" id="CLU_185459_0_0_1"/>
<evidence type="ECO:0000256" key="1">
    <source>
        <dbReference type="SAM" id="MobiDB-lite"/>
    </source>
</evidence>
<reference evidence="2 3" key="1">
    <citation type="journal article" date="2008" name="Nat. Biotechnol.">
        <title>Genome sequencing and analysis of the biomass-degrading fungus Trichoderma reesei (syn. Hypocrea jecorina).</title>
        <authorList>
            <person name="Martinez D."/>
            <person name="Berka R.M."/>
            <person name="Henrissat B."/>
            <person name="Saloheimo M."/>
            <person name="Arvas M."/>
            <person name="Baker S.E."/>
            <person name="Chapman J."/>
            <person name="Chertkov O."/>
            <person name="Coutinho P.M."/>
            <person name="Cullen D."/>
            <person name="Danchin E.G."/>
            <person name="Grigoriev I.V."/>
            <person name="Harris P."/>
            <person name="Jackson M."/>
            <person name="Kubicek C.P."/>
            <person name="Han C.S."/>
            <person name="Ho I."/>
            <person name="Larrondo L.F."/>
            <person name="de Leon A.L."/>
            <person name="Magnuson J.K."/>
            <person name="Merino S."/>
            <person name="Misra M."/>
            <person name="Nelson B."/>
            <person name="Putnam N."/>
            <person name="Robbertse B."/>
            <person name="Salamov A.A."/>
            <person name="Schmoll M."/>
            <person name="Terry A."/>
            <person name="Thayer N."/>
            <person name="Westerholm-Parvinen A."/>
            <person name="Schoch C.L."/>
            <person name="Yao J."/>
            <person name="Barabote R."/>
            <person name="Nelson M.A."/>
            <person name="Detter C."/>
            <person name="Bruce D."/>
            <person name="Kuske C.R."/>
            <person name="Xie G."/>
            <person name="Richardson P."/>
            <person name="Rokhsar D.S."/>
            <person name="Lucas S.M."/>
            <person name="Rubin E.M."/>
            <person name="Dunn-Coleman N."/>
            <person name="Ward M."/>
            <person name="Brettin T.S."/>
        </authorList>
    </citation>
    <scope>NUCLEOTIDE SEQUENCE [LARGE SCALE GENOMIC DNA]</scope>
    <source>
        <strain evidence="2 3">QM6a</strain>
    </source>
</reference>
<sequence length="94" mass="10603">MQHPTPRICNSPPTASQTTLPKVNQRRVNHPITASHRSEIDFHPTYIKTLMHLPQMSQGGRAQSYSYVHVSRSLAIGKGRALEFKYVRLAPVLV</sequence>
<dbReference type="Proteomes" id="UP000008984">
    <property type="component" value="Unassembled WGS sequence"/>
</dbReference>
<gene>
    <name evidence="2" type="ORF">TRIREDRAFT_104286</name>
</gene>
<evidence type="ECO:0000313" key="3">
    <source>
        <dbReference type="Proteomes" id="UP000008984"/>
    </source>
</evidence>
<evidence type="ECO:0000313" key="2">
    <source>
        <dbReference type="EMBL" id="EGR51412.1"/>
    </source>
</evidence>
<name>G0RBZ2_HYPJQ</name>
<keyword evidence="3" id="KW-1185">Reference proteome</keyword>
<dbReference type="AlphaFoldDB" id="G0RBZ2"/>
<feature type="region of interest" description="Disordered" evidence="1">
    <location>
        <begin position="1"/>
        <end position="25"/>
    </location>
</feature>
<dbReference type="KEGG" id="tre:TRIREDRAFT_104286"/>
<dbReference type="GeneID" id="18480799"/>
<protein>
    <submittedName>
        <fullName evidence="2">Predicted protein</fullName>
    </submittedName>
</protein>
<accession>G0RBZ2</accession>
<dbReference type="VEuPathDB" id="FungiDB:TRIREDRAFT_104286"/>
<dbReference type="EMBL" id="GL985058">
    <property type="protein sequence ID" value="EGR51412.1"/>
    <property type="molecule type" value="Genomic_DNA"/>
</dbReference>
<proteinExistence type="predicted"/>